<dbReference type="Pfam" id="PF12833">
    <property type="entry name" value="HTH_18"/>
    <property type="match status" value="1"/>
</dbReference>
<dbReference type="GO" id="GO:0043565">
    <property type="term" value="F:sequence-specific DNA binding"/>
    <property type="evidence" value="ECO:0007669"/>
    <property type="project" value="InterPro"/>
</dbReference>
<dbReference type="Gene3D" id="1.10.10.60">
    <property type="entry name" value="Homeodomain-like"/>
    <property type="match status" value="1"/>
</dbReference>
<dbReference type="AlphaFoldDB" id="A0A328ADE9"/>
<feature type="domain" description="HTH araC/xylS-type" evidence="5">
    <location>
        <begin position="197"/>
        <end position="295"/>
    </location>
</feature>
<protein>
    <recommendedName>
        <fullName evidence="5">HTH araC/xylS-type domain-containing protein</fullName>
    </recommendedName>
</protein>
<keyword evidence="1" id="KW-0805">Transcription regulation</keyword>
<dbReference type="SUPFAM" id="SSF51182">
    <property type="entry name" value="RmlC-like cupins"/>
    <property type="match status" value="1"/>
</dbReference>
<proteinExistence type="predicted"/>
<dbReference type="PANTHER" id="PTHR46796">
    <property type="entry name" value="HTH-TYPE TRANSCRIPTIONAL ACTIVATOR RHAS-RELATED"/>
    <property type="match status" value="1"/>
</dbReference>
<evidence type="ECO:0000256" key="2">
    <source>
        <dbReference type="ARBA" id="ARBA00023125"/>
    </source>
</evidence>
<dbReference type="Gene3D" id="2.60.120.10">
    <property type="entry name" value="Jelly Rolls"/>
    <property type="match status" value="1"/>
</dbReference>
<dbReference type="Proteomes" id="UP000249725">
    <property type="component" value="Unassembled WGS sequence"/>
</dbReference>
<feature type="compositionally biased region" description="Polar residues" evidence="4">
    <location>
        <begin position="16"/>
        <end position="26"/>
    </location>
</feature>
<dbReference type="PROSITE" id="PS01124">
    <property type="entry name" value="HTH_ARAC_FAMILY_2"/>
    <property type="match status" value="1"/>
</dbReference>
<organism evidence="6 7">
    <name type="scientific">Phenylobacterium deserti</name>
    <dbReference type="NCBI Taxonomy" id="1914756"/>
    <lineage>
        <taxon>Bacteria</taxon>
        <taxon>Pseudomonadati</taxon>
        <taxon>Pseudomonadota</taxon>
        <taxon>Alphaproteobacteria</taxon>
        <taxon>Caulobacterales</taxon>
        <taxon>Caulobacteraceae</taxon>
        <taxon>Phenylobacterium</taxon>
    </lineage>
</organism>
<dbReference type="InterPro" id="IPR014710">
    <property type="entry name" value="RmlC-like_jellyroll"/>
</dbReference>
<name>A0A328ADE9_9CAUL</name>
<keyword evidence="3" id="KW-0804">Transcription</keyword>
<keyword evidence="2" id="KW-0238">DNA-binding</keyword>
<feature type="compositionally biased region" description="Basic residues" evidence="4">
    <location>
        <begin position="1"/>
        <end position="10"/>
    </location>
</feature>
<dbReference type="InterPro" id="IPR011051">
    <property type="entry name" value="RmlC_Cupin_sf"/>
</dbReference>
<accession>A0A328ADE9</accession>
<dbReference type="InterPro" id="IPR009057">
    <property type="entry name" value="Homeodomain-like_sf"/>
</dbReference>
<dbReference type="InterPro" id="IPR050204">
    <property type="entry name" value="AraC_XylS_family_regulators"/>
</dbReference>
<evidence type="ECO:0000256" key="3">
    <source>
        <dbReference type="ARBA" id="ARBA00023163"/>
    </source>
</evidence>
<dbReference type="SUPFAM" id="SSF46689">
    <property type="entry name" value="Homeodomain-like"/>
    <property type="match status" value="1"/>
</dbReference>
<feature type="region of interest" description="Disordered" evidence="4">
    <location>
        <begin position="1"/>
        <end position="40"/>
    </location>
</feature>
<evidence type="ECO:0000313" key="7">
    <source>
        <dbReference type="Proteomes" id="UP000249725"/>
    </source>
</evidence>
<dbReference type="InterPro" id="IPR018060">
    <property type="entry name" value="HTH_AraC"/>
</dbReference>
<dbReference type="SMART" id="SM00342">
    <property type="entry name" value="HTH_ARAC"/>
    <property type="match status" value="1"/>
</dbReference>
<evidence type="ECO:0000256" key="4">
    <source>
        <dbReference type="SAM" id="MobiDB-lite"/>
    </source>
</evidence>
<gene>
    <name evidence="6" type="ORF">DJ018_10865</name>
</gene>
<dbReference type="GO" id="GO:0003700">
    <property type="term" value="F:DNA-binding transcription factor activity"/>
    <property type="evidence" value="ECO:0007669"/>
    <property type="project" value="InterPro"/>
</dbReference>
<evidence type="ECO:0000256" key="1">
    <source>
        <dbReference type="ARBA" id="ARBA00023015"/>
    </source>
</evidence>
<comment type="caution">
    <text evidence="6">The sequence shown here is derived from an EMBL/GenBank/DDBJ whole genome shotgun (WGS) entry which is preliminary data.</text>
</comment>
<dbReference type="EMBL" id="QFYR01000002">
    <property type="protein sequence ID" value="RAK52689.1"/>
    <property type="molecule type" value="Genomic_DNA"/>
</dbReference>
<sequence length="297" mass="32175">MSAPAHKRTRAALGDTHSSPVGSQSRIGAPLVREPRQSGGDCRVPVCRSRIIALSAGMSQTLEVRSARLAISRRSETRLVYYPPGLRQTRHEHSRAEISMVLAGSFRESQPASDFAVDAGRLTTRAAGAEHAVTFGVRGALILNLSVGSDEGVPKHIGWRSANLASVRRVLAHDPAEALWRLAKQSEPSGARIGSAPPWVRKARERLQCTPVSVAELAAEFGVHRAHLTRSFVSWFGETPSRYRRRIMAERALCAFLTGGSLAESAQAAEFADQAHMNRAIVELTGLAPGRLRRLLG</sequence>
<reference evidence="7" key="1">
    <citation type="submission" date="2018-05" db="EMBL/GenBank/DDBJ databases">
        <authorList>
            <person name="Li X."/>
        </authorList>
    </citation>
    <scope>NUCLEOTIDE SEQUENCE [LARGE SCALE GENOMIC DNA]</scope>
    <source>
        <strain evidence="7">YIM 73061</strain>
    </source>
</reference>
<dbReference type="OrthoDB" id="9809338at2"/>
<evidence type="ECO:0000259" key="5">
    <source>
        <dbReference type="PROSITE" id="PS01124"/>
    </source>
</evidence>
<evidence type="ECO:0000313" key="6">
    <source>
        <dbReference type="EMBL" id="RAK52689.1"/>
    </source>
</evidence>
<keyword evidence="7" id="KW-1185">Reference proteome</keyword>